<evidence type="ECO:0000313" key="2">
    <source>
        <dbReference type="EMBL" id="NYZ64888.1"/>
    </source>
</evidence>
<accession>A0A853I2C9</accession>
<reference evidence="2 3" key="1">
    <citation type="submission" date="2020-07" db="EMBL/GenBank/DDBJ databases">
        <title>Endozoicomonas sp. nov., isolated from sediment.</title>
        <authorList>
            <person name="Gu T."/>
        </authorList>
    </citation>
    <scope>NUCLEOTIDE SEQUENCE [LARGE SCALE GENOMIC DNA]</scope>
    <source>
        <strain evidence="2 3">SM1973</strain>
    </source>
</reference>
<evidence type="ECO:0000256" key="1">
    <source>
        <dbReference type="SAM" id="Phobius"/>
    </source>
</evidence>
<dbReference type="AlphaFoldDB" id="A0A853I2C9"/>
<dbReference type="EMBL" id="JACCKB010000002">
    <property type="protein sequence ID" value="NYZ64888.1"/>
    <property type="molecule type" value="Genomic_DNA"/>
</dbReference>
<proteinExistence type="predicted"/>
<feature type="transmembrane region" description="Helical" evidence="1">
    <location>
        <begin position="7"/>
        <end position="29"/>
    </location>
</feature>
<keyword evidence="1" id="KW-0472">Membrane</keyword>
<gene>
    <name evidence="2" type="ORF">H0A36_02640</name>
</gene>
<keyword evidence="1" id="KW-0812">Transmembrane</keyword>
<feature type="transmembrane region" description="Helical" evidence="1">
    <location>
        <begin position="105"/>
        <end position="124"/>
    </location>
</feature>
<sequence length="138" mass="15851">MSIGLHIIVVFEVIFLLLPTSLVYAYGFGLYINYFDNELGGYIYLLVMLCAGYALISLWWLVFSYWRKYRYEIPRIWRIGLYVGTVISICFICEGIISSKSGGGVGIWVFGGPVFLMLHLLSLMKEDNNCSSEINYER</sequence>
<feature type="transmembrane region" description="Helical" evidence="1">
    <location>
        <begin position="79"/>
        <end position="99"/>
    </location>
</feature>
<dbReference type="Proteomes" id="UP000569732">
    <property type="component" value="Unassembled WGS sequence"/>
</dbReference>
<feature type="transmembrane region" description="Helical" evidence="1">
    <location>
        <begin position="41"/>
        <end position="67"/>
    </location>
</feature>
<protein>
    <submittedName>
        <fullName evidence="2">Uncharacterized protein</fullName>
    </submittedName>
</protein>
<keyword evidence="1" id="KW-1133">Transmembrane helix</keyword>
<dbReference type="RefSeq" id="WP_180566909.1">
    <property type="nucleotide sequence ID" value="NZ_JACCKB010000002.1"/>
</dbReference>
<organism evidence="2 3">
    <name type="scientific">Spartinivicinus marinus</name>
    <dbReference type="NCBI Taxonomy" id="2994442"/>
    <lineage>
        <taxon>Bacteria</taxon>
        <taxon>Pseudomonadati</taxon>
        <taxon>Pseudomonadota</taxon>
        <taxon>Gammaproteobacteria</taxon>
        <taxon>Oceanospirillales</taxon>
        <taxon>Zooshikellaceae</taxon>
        <taxon>Spartinivicinus</taxon>
    </lineage>
</organism>
<name>A0A853I2C9_9GAMM</name>
<evidence type="ECO:0000313" key="3">
    <source>
        <dbReference type="Proteomes" id="UP000569732"/>
    </source>
</evidence>
<comment type="caution">
    <text evidence="2">The sequence shown here is derived from an EMBL/GenBank/DDBJ whole genome shotgun (WGS) entry which is preliminary data.</text>
</comment>
<keyword evidence="3" id="KW-1185">Reference proteome</keyword>